<comment type="caution">
    <text evidence="1">The sequence shown here is derived from an EMBL/GenBank/DDBJ whole genome shotgun (WGS) entry which is preliminary data.</text>
</comment>
<reference evidence="1" key="1">
    <citation type="submission" date="2020-08" db="EMBL/GenBank/DDBJ databases">
        <title>Multicomponent nature underlies the extraordinary mechanical properties of spider dragline silk.</title>
        <authorList>
            <person name="Kono N."/>
            <person name="Nakamura H."/>
            <person name="Mori M."/>
            <person name="Yoshida Y."/>
            <person name="Ohtoshi R."/>
            <person name="Malay A.D."/>
            <person name="Moran D.A.P."/>
            <person name="Tomita M."/>
            <person name="Numata K."/>
            <person name="Arakawa K."/>
        </authorList>
    </citation>
    <scope>NUCLEOTIDE SEQUENCE</scope>
</reference>
<name>A0A8X6QKW8_NEPPI</name>
<sequence length="109" mass="12649">MAHSSAQWTTVFPTILLGFRATWKEDLQATTVEMIYGAPIRLPGEFLCPSKQNTDPATFVGRQRVSTEPISSKDSTSWTKYDFRKQRFDHMQLYFSVDRLHEKRFATTI</sequence>
<accession>A0A8X6QKW8</accession>
<dbReference type="OrthoDB" id="422540at2759"/>
<keyword evidence="2" id="KW-1185">Reference proteome</keyword>
<gene>
    <name evidence="1" type="ORF">NPIL_97481</name>
</gene>
<protein>
    <submittedName>
        <fullName evidence="1">Integrase catalytic domain-containing protein</fullName>
    </submittedName>
</protein>
<evidence type="ECO:0000313" key="2">
    <source>
        <dbReference type="Proteomes" id="UP000887013"/>
    </source>
</evidence>
<organism evidence="1 2">
    <name type="scientific">Nephila pilipes</name>
    <name type="common">Giant wood spider</name>
    <name type="synonym">Nephila maculata</name>
    <dbReference type="NCBI Taxonomy" id="299642"/>
    <lineage>
        <taxon>Eukaryota</taxon>
        <taxon>Metazoa</taxon>
        <taxon>Ecdysozoa</taxon>
        <taxon>Arthropoda</taxon>
        <taxon>Chelicerata</taxon>
        <taxon>Arachnida</taxon>
        <taxon>Araneae</taxon>
        <taxon>Araneomorphae</taxon>
        <taxon>Entelegynae</taxon>
        <taxon>Araneoidea</taxon>
        <taxon>Nephilidae</taxon>
        <taxon>Nephila</taxon>
    </lineage>
</organism>
<evidence type="ECO:0000313" key="1">
    <source>
        <dbReference type="EMBL" id="GFU32266.1"/>
    </source>
</evidence>
<proteinExistence type="predicted"/>
<dbReference type="EMBL" id="BMAW01033868">
    <property type="protein sequence ID" value="GFU32266.1"/>
    <property type="molecule type" value="Genomic_DNA"/>
</dbReference>
<dbReference type="Proteomes" id="UP000887013">
    <property type="component" value="Unassembled WGS sequence"/>
</dbReference>
<dbReference type="AlphaFoldDB" id="A0A8X6QKW8"/>